<dbReference type="AlphaFoldDB" id="A0AAW0UK08"/>
<organism evidence="1 2">
    <name type="scientific">Scylla paramamosain</name>
    <name type="common">Mud crab</name>
    <dbReference type="NCBI Taxonomy" id="85552"/>
    <lineage>
        <taxon>Eukaryota</taxon>
        <taxon>Metazoa</taxon>
        <taxon>Ecdysozoa</taxon>
        <taxon>Arthropoda</taxon>
        <taxon>Crustacea</taxon>
        <taxon>Multicrustacea</taxon>
        <taxon>Malacostraca</taxon>
        <taxon>Eumalacostraca</taxon>
        <taxon>Eucarida</taxon>
        <taxon>Decapoda</taxon>
        <taxon>Pleocyemata</taxon>
        <taxon>Brachyura</taxon>
        <taxon>Eubrachyura</taxon>
        <taxon>Portunoidea</taxon>
        <taxon>Portunidae</taxon>
        <taxon>Portuninae</taxon>
        <taxon>Scylla</taxon>
    </lineage>
</organism>
<gene>
    <name evidence="1" type="ORF">O3P69_003440</name>
</gene>
<name>A0AAW0UK08_SCYPA</name>
<comment type="caution">
    <text evidence="1">The sequence shown here is derived from an EMBL/GenBank/DDBJ whole genome shotgun (WGS) entry which is preliminary data.</text>
</comment>
<protein>
    <submittedName>
        <fullName evidence="1">Uncharacterized protein</fullName>
    </submittedName>
</protein>
<sequence>MRKRRKRCKKNLPDDFVSSENLHEAVHMKPASQKPQVTTSQDKIRYPARHPSHLTTVMAVASMTGDIMTRLTKKETMIEVTILTTMTGDTMTHLTEEEAMTKVTVPTTMTHLTEEEAMTKVTGDTMTHLTEEEAMTKVTGDTMTHLTEEEAMTKVTGDIMTHHTEEEAMTKVTVPTTYLTIVTVPTSMTRGTMTHLTEEEAMTKVTVPTTYLTIVTVPTSMTRGTMTHFTEEEAMTKVTGDSLTHLTENHKGSQEDAESSFPLTKFQKRVLQLLLDIRKTVSDTSTCGGKPADTACTLTIKRNNSLEEVQNLEDELVNPSVQPESNPGLLSESQTARPLHHCGVGVLLPGLTQETRVRLLVAVGMTR</sequence>
<accession>A0AAW0UK08</accession>
<dbReference type="EMBL" id="JARAKH010000011">
    <property type="protein sequence ID" value="KAK8399321.1"/>
    <property type="molecule type" value="Genomic_DNA"/>
</dbReference>
<keyword evidence="2" id="KW-1185">Reference proteome</keyword>
<dbReference type="Proteomes" id="UP001487740">
    <property type="component" value="Unassembled WGS sequence"/>
</dbReference>
<evidence type="ECO:0000313" key="2">
    <source>
        <dbReference type="Proteomes" id="UP001487740"/>
    </source>
</evidence>
<reference evidence="1 2" key="1">
    <citation type="submission" date="2023-03" db="EMBL/GenBank/DDBJ databases">
        <title>High-quality genome of Scylla paramamosain provides insights in environmental adaptation.</title>
        <authorList>
            <person name="Zhang L."/>
        </authorList>
    </citation>
    <scope>NUCLEOTIDE SEQUENCE [LARGE SCALE GENOMIC DNA]</scope>
    <source>
        <strain evidence="1">LZ_2023a</strain>
        <tissue evidence="1">Muscle</tissue>
    </source>
</reference>
<evidence type="ECO:0000313" key="1">
    <source>
        <dbReference type="EMBL" id="KAK8399321.1"/>
    </source>
</evidence>
<proteinExistence type="predicted"/>